<evidence type="ECO:0000313" key="2">
    <source>
        <dbReference type="EMBL" id="PPK63688.1"/>
    </source>
</evidence>
<organism evidence="2 3">
    <name type="scientific">Actinokineospora auranticolor</name>
    <dbReference type="NCBI Taxonomy" id="155976"/>
    <lineage>
        <taxon>Bacteria</taxon>
        <taxon>Bacillati</taxon>
        <taxon>Actinomycetota</taxon>
        <taxon>Actinomycetes</taxon>
        <taxon>Pseudonocardiales</taxon>
        <taxon>Pseudonocardiaceae</taxon>
        <taxon>Actinokineospora</taxon>
    </lineage>
</organism>
<dbReference type="AlphaFoldDB" id="A0A2S6GEM7"/>
<protein>
    <submittedName>
        <fullName evidence="2">Uncharacterized protein</fullName>
    </submittedName>
</protein>
<sequence>MTPSTPIRLRDIRWGVASAVGVLFFFAGIWVFTAVESRTGLTTNALSVARTGSAEVRSCSADPLRLWLTSVCDAQVRWAGESTTVARRVHSTHPLSGTVEVQLRNEGHSRNGGRSGRTVVAADYPHHQDGALYFVVMTGICGGGLALGIVLGSLLSKLLPPRRPERLRLRPLRRLRRKR</sequence>
<evidence type="ECO:0000313" key="3">
    <source>
        <dbReference type="Proteomes" id="UP000239203"/>
    </source>
</evidence>
<feature type="transmembrane region" description="Helical" evidence="1">
    <location>
        <begin position="131"/>
        <end position="156"/>
    </location>
</feature>
<keyword evidence="3" id="KW-1185">Reference proteome</keyword>
<keyword evidence="1" id="KW-1133">Transmembrane helix</keyword>
<reference evidence="2 3" key="1">
    <citation type="submission" date="2018-02" db="EMBL/GenBank/DDBJ databases">
        <title>Genomic Encyclopedia of Archaeal and Bacterial Type Strains, Phase II (KMG-II): from individual species to whole genera.</title>
        <authorList>
            <person name="Goeker M."/>
        </authorList>
    </citation>
    <scope>NUCLEOTIDE SEQUENCE [LARGE SCALE GENOMIC DNA]</scope>
    <source>
        <strain evidence="2 3">YU 961-1</strain>
    </source>
</reference>
<dbReference type="EMBL" id="PTIX01000025">
    <property type="protein sequence ID" value="PPK63688.1"/>
    <property type="molecule type" value="Genomic_DNA"/>
</dbReference>
<proteinExistence type="predicted"/>
<accession>A0A2S6GEM7</accession>
<keyword evidence="1" id="KW-0472">Membrane</keyword>
<comment type="caution">
    <text evidence="2">The sequence shown here is derived from an EMBL/GenBank/DDBJ whole genome shotgun (WGS) entry which is preliminary data.</text>
</comment>
<feature type="transmembrane region" description="Helical" evidence="1">
    <location>
        <begin position="12"/>
        <end position="32"/>
    </location>
</feature>
<gene>
    <name evidence="2" type="ORF">CLV40_12523</name>
</gene>
<name>A0A2S6GEM7_9PSEU</name>
<evidence type="ECO:0000256" key="1">
    <source>
        <dbReference type="SAM" id="Phobius"/>
    </source>
</evidence>
<dbReference type="Proteomes" id="UP000239203">
    <property type="component" value="Unassembled WGS sequence"/>
</dbReference>
<keyword evidence="1" id="KW-0812">Transmembrane</keyword>